<dbReference type="EMBL" id="PQFF01000398">
    <property type="protein sequence ID" value="RHZ52890.1"/>
    <property type="molecule type" value="Genomic_DNA"/>
</dbReference>
<dbReference type="Gene3D" id="3.40.630.10">
    <property type="entry name" value="Zn peptidases"/>
    <property type="match status" value="1"/>
</dbReference>
<proteinExistence type="predicted"/>
<keyword evidence="3" id="KW-1185">Reference proteome</keyword>
<keyword evidence="1" id="KW-0472">Membrane</keyword>
<dbReference type="Pfam" id="PF04114">
    <property type="entry name" value="Gaa1"/>
    <property type="match status" value="1"/>
</dbReference>
<protein>
    <submittedName>
        <fullName evidence="2">Uncharacterized protein</fullName>
    </submittedName>
</protein>
<dbReference type="PANTHER" id="PTHR13304">
    <property type="entry name" value="GLYCOSYLPHOSPHATIDYLINOSITOL ANCHOR ATTACHMENT 1 PROTEIN"/>
    <property type="match status" value="1"/>
</dbReference>
<dbReference type="AlphaFoldDB" id="A0A397GXV7"/>
<dbReference type="STRING" id="1348612.A0A397GXV7"/>
<comment type="caution">
    <text evidence="2">The sequence shown here is derived from an EMBL/GenBank/DDBJ whole genome shotgun (WGS) entry which is preliminary data.</text>
</comment>
<dbReference type="PANTHER" id="PTHR13304:SF0">
    <property type="entry name" value="GLYCOSYLPHOSPHATIDYLINOSITOL ANCHOR ATTACHMENT 1 PROTEIN"/>
    <property type="match status" value="1"/>
</dbReference>
<dbReference type="GO" id="GO:0042765">
    <property type="term" value="C:GPI-anchor transamidase complex"/>
    <property type="evidence" value="ECO:0007669"/>
    <property type="project" value="InterPro"/>
</dbReference>
<keyword evidence="1" id="KW-0812">Transmembrane</keyword>
<sequence>MHNRTLAKRLQRRRRIFRLLKKWIPKLRYLLFVIGVGWLFVFPSEQYSKNTYISENALLPGQVNTYYNWPQVHEAVTYRNEIISIKNSSSIEKAEYIENQLRKFGLKTAKQNFTVFSSGKIISGVNVFGILNAPRVDGTEALVLSAPWISKDGMTVNVNGISAILSIGKFFKSTDHTYWSKDIIILITDGGEAGVQAWLESYHDHKLSDIMADPLLLRAGVIQAAINLDFPGVDDYKTLGIFFEGLNGQLPNLDLINTVIRICRGSSYLHHIPISLHDSGYPYIPNDSGDYYSSFDNLLTTMKYQALGHPTGSHGLFFRYKIDAITLYGRTDSSNSKHPYSFLEIGSIVEPTFRSLNNLLEHLHQSFFFYLLPSPEKYISIGSYLPPAMLLTVGLIFHISLNLNLII</sequence>
<organism evidence="2 3">
    <name type="scientific">Diversispora epigaea</name>
    <dbReference type="NCBI Taxonomy" id="1348612"/>
    <lineage>
        <taxon>Eukaryota</taxon>
        <taxon>Fungi</taxon>
        <taxon>Fungi incertae sedis</taxon>
        <taxon>Mucoromycota</taxon>
        <taxon>Glomeromycotina</taxon>
        <taxon>Glomeromycetes</taxon>
        <taxon>Diversisporales</taxon>
        <taxon>Diversisporaceae</taxon>
        <taxon>Diversispora</taxon>
    </lineage>
</organism>
<dbReference type="SUPFAM" id="SSF53187">
    <property type="entry name" value="Zn-dependent exopeptidases"/>
    <property type="match status" value="1"/>
</dbReference>
<evidence type="ECO:0000256" key="1">
    <source>
        <dbReference type="SAM" id="Phobius"/>
    </source>
</evidence>
<name>A0A397GXV7_9GLOM</name>
<gene>
    <name evidence="2" type="ORF">Glove_456g26</name>
</gene>
<keyword evidence="1" id="KW-1133">Transmembrane helix</keyword>
<evidence type="ECO:0000313" key="3">
    <source>
        <dbReference type="Proteomes" id="UP000266861"/>
    </source>
</evidence>
<reference evidence="2 3" key="1">
    <citation type="submission" date="2018-08" db="EMBL/GenBank/DDBJ databases">
        <title>Genome and evolution of the arbuscular mycorrhizal fungus Diversispora epigaea (formerly Glomus versiforme) and its bacterial endosymbionts.</title>
        <authorList>
            <person name="Sun X."/>
            <person name="Fei Z."/>
            <person name="Harrison M."/>
        </authorList>
    </citation>
    <scope>NUCLEOTIDE SEQUENCE [LARGE SCALE GENOMIC DNA]</scope>
    <source>
        <strain evidence="2 3">IT104</strain>
    </source>
</reference>
<feature type="transmembrane region" description="Helical" evidence="1">
    <location>
        <begin position="384"/>
        <end position="406"/>
    </location>
</feature>
<dbReference type="PIRSF" id="PIRSF036762">
    <property type="entry name" value="GAA1"/>
    <property type="match status" value="1"/>
</dbReference>
<dbReference type="Proteomes" id="UP000266861">
    <property type="component" value="Unassembled WGS sequence"/>
</dbReference>
<dbReference type="InterPro" id="IPR007246">
    <property type="entry name" value="Gaa1"/>
</dbReference>
<dbReference type="OrthoDB" id="445301at2759"/>
<accession>A0A397GXV7</accession>
<evidence type="ECO:0000313" key="2">
    <source>
        <dbReference type="EMBL" id="RHZ52890.1"/>
    </source>
</evidence>
<dbReference type="GO" id="GO:0016255">
    <property type="term" value="P:attachment of GPI anchor to protein"/>
    <property type="evidence" value="ECO:0007669"/>
    <property type="project" value="TreeGrafter"/>
</dbReference>